<dbReference type="AlphaFoldDB" id="A0A7J7I3P3"/>
<organism evidence="9 10">
    <name type="scientific">Camellia sinensis</name>
    <name type="common">Tea plant</name>
    <name type="synonym">Thea sinensis</name>
    <dbReference type="NCBI Taxonomy" id="4442"/>
    <lineage>
        <taxon>Eukaryota</taxon>
        <taxon>Viridiplantae</taxon>
        <taxon>Streptophyta</taxon>
        <taxon>Embryophyta</taxon>
        <taxon>Tracheophyta</taxon>
        <taxon>Spermatophyta</taxon>
        <taxon>Magnoliopsida</taxon>
        <taxon>eudicotyledons</taxon>
        <taxon>Gunneridae</taxon>
        <taxon>Pentapetalae</taxon>
        <taxon>asterids</taxon>
        <taxon>Ericales</taxon>
        <taxon>Theaceae</taxon>
        <taxon>Camellia</taxon>
    </lineage>
</organism>
<gene>
    <name evidence="9" type="ORF">HYC85_000295</name>
</gene>
<dbReference type="Proteomes" id="UP000593564">
    <property type="component" value="Unassembled WGS sequence"/>
</dbReference>
<sequence>MPDKDLNDDDFFWVSRNFEDHQAQIPGRSINWKKGTPGIITSVVKSLLQKKRLVQKIDLDKNAKNLEGRTALDIATTVLNPGEVEREIKEALDHAGALKSTSLPEDYRFAEFFKSPQMRIERFTRLLFYQGRELTMEMRNAILVVAVLIATATFQAILSPPGGIVRGTGDNNNLLSTNENHINATIMSTNTNNDLIPTNNMPEGIAMEIDKIQSRCVAGVILSLDTIETLSLRTILEPRWLTSIFTLAYWPRRHRLGRGSRCLGRDVHHLGRDVNI</sequence>
<comment type="caution">
    <text evidence="9">The sequence shown here is derived from an EMBL/GenBank/DDBJ whole genome shotgun (WGS) entry which is preliminary data.</text>
</comment>
<dbReference type="InterPro" id="IPR026961">
    <property type="entry name" value="PGG_dom"/>
</dbReference>
<dbReference type="EMBL" id="JACBKZ010000001">
    <property type="protein sequence ID" value="KAF5959086.1"/>
    <property type="molecule type" value="Genomic_DNA"/>
</dbReference>
<evidence type="ECO:0000313" key="9">
    <source>
        <dbReference type="EMBL" id="KAF5959086.1"/>
    </source>
</evidence>
<keyword evidence="3" id="KW-0677">Repeat</keyword>
<evidence type="ECO:0000259" key="8">
    <source>
        <dbReference type="Pfam" id="PF13962"/>
    </source>
</evidence>
<feature type="transmembrane region" description="Helical" evidence="7">
    <location>
        <begin position="141"/>
        <end position="158"/>
    </location>
</feature>
<dbReference type="GO" id="GO:0005886">
    <property type="term" value="C:plasma membrane"/>
    <property type="evidence" value="ECO:0007669"/>
    <property type="project" value="TreeGrafter"/>
</dbReference>
<reference evidence="9 10" key="2">
    <citation type="submission" date="2020-07" db="EMBL/GenBank/DDBJ databases">
        <title>Genome assembly of wild tea tree DASZ reveals pedigree and selection history of tea varieties.</title>
        <authorList>
            <person name="Zhang W."/>
        </authorList>
    </citation>
    <scope>NUCLEOTIDE SEQUENCE [LARGE SCALE GENOMIC DNA]</scope>
    <source>
        <strain evidence="10">cv. G240</strain>
        <tissue evidence="9">Leaf</tissue>
    </source>
</reference>
<comment type="subcellular location">
    <subcellularLocation>
        <location evidence="1">Membrane</location>
        <topology evidence="1">Multi-pass membrane protein</topology>
    </subcellularLocation>
</comment>
<evidence type="ECO:0000256" key="1">
    <source>
        <dbReference type="ARBA" id="ARBA00004141"/>
    </source>
</evidence>
<evidence type="ECO:0000256" key="5">
    <source>
        <dbReference type="ARBA" id="ARBA00023043"/>
    </source>
</evidence>
<evidence type="ECO:0000313" key="10">
    <source>
        <dbReference type="Proteomes" id="UP000593564"/>
    </source>
</evidence>
<proteinExistence type="predicted"/>
<name>A0A7J7I3P3_CAMSI</name>
<keyword evidence="10" id="KW-1185">Reference proteome</keyword>
<keyword evidence="5" id="KW-0040">ANK repeat</keyword>
<evidence type="ECO:0000256" key="2">
    <source>
        <dbReference type="ARBA" id="ARBA00022692"/>
    </source>
</evidence>
<protein>
    <recommendedName>
        <fullName evidence="8">PGG domain-containing protein</fullName>
    </recommendedName>
</protein>
<keyword evidence="2 7" id="KW-0812">Transmembrane</keyword>
<dbReference type="PANTHER" id="PTHR24186">
    <property type="entry name" value="PROTEIN PHOSPHATASE 1 REGULATORY SUBUNIT"/>
    <property type="match status" value="1"/>
</dbReference>
<accession>A0A7J7I3P3</accession>
<evidence type="ECO:0000256" key="3">
    <source>
        <dbReference type="ARBA" id="ARBA00022737"/>
    </source>
</evidence>
<evidence type="ECO:0000256" key="6">
    <source>
        <dbReference type="ARBA" id="ARBA00023136"/>
    </source>
</evidence>
<keyword evidence="6 7" id="KW-0472">Membrane</keyword>
<keyword evidence="4 7" id="KW-1133">Transmembrane helix</keyword>
<dbReference type="PANTHER" id="PTHR24186:SF38">
    <property type="entry name" value="ANKYRIN REPEAT FAMILY PROTEIN"/>
    <property type="match status" value="1"/>
</dbReference>
<feature type="domain" description="PGG" evidence="8">
    <location>
        <begin position="136"/>
        <end position="168"/>
    </location>
</feature>
<reference evidence="10" key="1">
    <citation type="journal article" date="2020" name="Nat. Commun.">
        <title>Genome assembly of wild tea tree DASZ reveals pedigree and selection history of tea varieties.</title>
        <authorList>
            <person name="Zhang W."/>
            <person name="Zhang Y."/>
            <person name="Qiu H."/>
            <person name="Guo Y."/>
            <person name="Wan H."/>
            <person name="Zhang X."/>
            <person name="Scossa F."/>
            <person name="Alseekh S."/>
            <person name="Zhang Q."/>
            <person name="Wang P."/>
            <person name="Xu L."/>
            <person name="Schmidt M.H."/>
            <person name="Jia X."/>
            <person name="Li D."/>
            <person name="Zhu A."/>
            <person name="Guo F."/>
            <person name="Chen W."/>
            <person name="Ni D."/>
            <person name="Usadel B."/>
            <person name="Fernie A.R."/>
            <person name="Wen W."/>
        </authorList>
    </citation>
    <scope>NUCLEOTIDE SEQUENCE [LARGE SCALE GENOMIC DNA]</scope>
    <source>
        <strain evidence="10">cv. G240</strain>
    </source>
</reference>
<evidence type="ECO:0000256" key="7">
    <source>
        <dbReference type="SAM" id="Phobius"/>
    </source>
</evidence>
<evidence type="ECO:0000256" key="4">
    <source>
        <dbReference type="ARBA" id="ARBA00022989"/>
    </source>
</evidence>
<dbReference type="Pfam" id="PF13962">
    <property type="entry name" value="PGG"/>
    <property type="match status" value="1"/>
</dbReference>